<keyword evidence="12 16" id="KW-1278">Translocase</keyword>
<dbReference type="PRINTS" id="PR00119">
    <property type="entry name" value="CATATPASE"/>
</dbReference>
<evidence type="ECO:0000256" key="14">
    <source>
        <dbReference type="ARBA" id="ARBA00023065"/>
    </source>
</evidence>
<keyword evidence="6 16" id="KW-0812">Transmembrane</keyword>
<dbReference type="PANTHER" id="PTHR43743:SF1">
    <property type="entry name" value="POTASSIUM-TRANSPORTING ATPASE ATP-BINDING SUBUNIT"/>
    <property type="match status" value="1"/>
</dbReference>
<organism evidence="18 19">
    <name type="scientific">Rurimicrobium arvi</name>
    <dbReference type="NCBI Taxonomy" id="2049916"/>
    <lineage>
        <taxon>Bacteria</taxon>
        <taxon>Pseudomonadati</taxon>
        <taxon>Bacteroidota</taxon>
        <taxon>Chitinophagia</taxon>
        <taxon>Chitinophagales</taxon>
        <taxon>Chitinophagaceae</taxon>
        <taxon>Rurimicrobium</taxon>
    </lineage>
</organism>
<accession>A0ABP8MHE4</accession>
<dbReference type="NCBIfam" id="TIGR01497">
    <property type="entry name" value="kdpB"/>
    <property type="match status" value="1"/>
</dbReference>
<keyword evidence="7 16" id="KW-0479">Metal-binding</keyword>
<keyword evidence="9 16" id="KW-0067">ATP-binding</keyword>
<sequence>MNAMENKSSGLFEWSLLKRAIAQSFTKLNPVVQFRNPVMFTVEIGTAIMLAVCIWIFTGEHSQGSLAYNLIIFSVLLVTLLFANFAEALAEARGKAQAASLRRTREETPAKRIQLIGEVFINEPESVPSSALRKGDFYVCDAGDIIPLDGEIVEGIATIDESAITGESAPVIREAGGDKSSVTGGTKVLSDHIKVRVTTDPGESFLDKMIALVEGASRQKTPNEIALTILLAGFTLVFVIVCVTLQPFASYAGTSIPIASYIALFVCLIPTTIGGLLSAIGISGMDRALRANVIAKSGKAVETAGDLDTLLLDKTGTITIGNRKATHFYPAPGIDESYFVRCAVLSSYADETPEGKSVIELAGVRPSVYQIANPRFIQFTAETRSSGIDYDHTRIRKGAFDAIRDLVAKAGNIFPPETEHTVSEISSNGGTPLVVAENGSVVGVIELQDVIKPGISERFYRLRKMGVKTVMVTGDNPLTAKYIAGKAGVDDFIAEARPEDKMAYIRKEQQSGKLVAMMGDGTNDAPALAQADVGVAMNSGTAAAREAGNMVDLDNDPTKLIEIVEIGKQLLMTRGTLTTFSIANDVAKYFAIVPALFIVSIPSLRALNVMQLHSPQSAVLSAVIFNAIIIPLLIPLALRGVSYKPVGATVLLSRNLLIYGLGGVLIPFAGIKLIDLLVGHFF</sequence>
<keyword evidence="19" id="KW-1185">Reference proteome</keyword>
<feature type="binding site" evidence="16">
    <location>
        <position position="350"/>
    </location>
    <ligand>
        <name>ATP</name>
        <dbReference type="ChEBI" id="CHEBI:30616"/>
    </ligand>
</feature>
<evidence type="ECO:0000256" key="2">
    <source>
        <dbReference type="ARBA" id="ARBA00022448"/>
    </source>
</evidence>
<feature type="transmembrane region" description="Helical" evidence="16">
    <location>
        <begin position="261"/>
        <end position="282"/>
    </location>
</feature>
<dbReference type="InterPro" id="IPR018303">
    <property type="entry name" value="ATPase_P-typ_P_site"/>
</dbReference>
<evidence type="ECO:0000256" key="15">
    <source>
        <dbReference type="ARBA" id="ARBA00023136"/>
    </source>
</evidence>
<dbReference type="SUPFAM" id="SSF81653">
    <property type="entry name" value="Calcium ATPase, transduction domain A"/>
    <property type="match status" value="1"/>
</dbReference>
<evidence type="ECO:0000256" key="3">
    <source>
        <dbReference type="ARBA" id="ARBA00022475"/>
    </source>
</evidence>
<feature type="transmembrane region" description="Helical" evidence="16">
    <location>
        <begin position="658"/>
        <end position="678"/>
    </location>
</feature>
<dbReference type="HAMAP" id="MF_00285">
    <property type="entry name" value="KdpB"/>
    <property type="match status" value="1"/>
</dbReference>
<protein>
    <recommendedName>
        <fullName evidence="16">Potassium-transporting ATPase ATP-binding subunit</fullName>
        <ecNumber evidence="16">7.2.2.6</ecNumber>
    </recommendedName>
    <alternativeName>
        <fullName evidence="16">ATP phosphohydrolase [potassium-transporting] B chain</fullName>
    </alternativeName>
    <alternativeName>
        <fullName evidence="16">Potassium-binding and translocating subunit B</fullName>
    </alternativeName>
    <alternativeName>
        <fullName evidence="16">Potassium-translocating ATPase B chain</fullName>
    </alternativeName>
</protein>
<dbReference type="Pfam" id="PF00122">
    <property type="entry name" value="E1-E2_ATPase"/>
    <property type="match status" value="1"/>
</dbReference>
<evidence type="ECO:0000256" key="12">
    <source>
        <dbReference type="ARBA" id="ARBA00022967"/>
    </source>
</evidence>
<feature type="transmembrane region" description="Helical" evidence="16">
    <location>
        <begin position="619"/>
        <end position="638"/>
    </location>
</feature>
<evidence type="ECO:0000256" key="4">
    <source>
        <dbReference type="ARBA" id="ARBA00022538"/>
    </source>
</evidence>
<evidence type="ECO:0000256" key="8">
    <source>
        <dbReference type="ARBA" id="ARBA00022741"/>
    </source>
</evidence>
<comment type="subcellular location">
    <subcellularLocation>
        <location evidence="16">Cell membrane</location>
        <topology evidence="16">Multi-pass membrane protein</topology>
    </subcellularLocation>
    <subcellularLocation>
        <location evidence="1">Membrane</location>
    </subcellularLocation>
</comment>
<dbReference type="PANTHER" id="PTHR43743">
    <property type="entry name" value="POTASSIUM-TRANSPORTING ATPASE ATP-BINDING SUBUNIT"/>
    <property type="match status" value="1"/>
</dbReference>
<dbReference type="EC" id="7.2.2.6" evidence="16"/>
<keyword evidence="3 16" id="KW-1003">Cell membrane</keyword>
<dbReference type="Gene3D" id="3.40.1110.10">
    <property type="entry name" value="Calcium-transporting ATPase, cytoplasmic domain N"/>
    <property type="match status" value="1"/>
</dbReference>
<keyword evidence="15 16" id="KW-0472">Membrane</keyword>
<dbReference type="SFLD" id="SFLDG00002">
    <property type="entry name" value="C1.7:_P-type_atpase_like"/>
    <property type="match status" value="1"/>
</dbReference>
<dbReference type="Proteomes" id="UP001501410">
    <property type="component" value="Unassembled WGS sequence"/>
</dbReference>
<keyword evidence="14 16" id="KW-0406">Ion transport</keyword>
<keyword evidence="8 16" id="KW-0547">Nucleotide-binding</keyword>
<keyword evidence="13 16" id="KW-1133">Transmembrane helix</keyword>
<dbReference type="InterPro" id="IPR023214">
    <property type="entry name" value="HAD_sf"/>
</dbReference>
<dbReference type="InterPro" id="IPR023298">
    <property type="entry name" value="ATPase_P-typ_TM_dom_sf"/>
</dbReference>
<evidence type="ECO:0000256" key="9">
    <source>
        <dbReference type="ARBA" id="ARBA00022840"/>
    </source>
</evidence>
<comment type="function">
    <text evidence="16">Part of the high-affinity ATP-driven potassium transport (or Kdp) system, which catalyzes the hydrolysis of ATP coupled with the electrogenic transport of potassium into the cytoplasm. This subunit is responsible for energy coupling to the transport system and for the release of the potassium ions to the cytoplasm.</text>
</comment>
<dbReference type="InterPro" id="IPR036412">
    <property type="entry name" value="HAD-like_sf"/>
</dbReference>
<feature type="transmembrane region" description="Helical" evidence="16">
    <location>
        <begin position="38"/>
        <end position="57"/>
    </location>
</feature>
<feature type="binding site" evidence="16">
    <location>
        <position position="354"/>
    </location>
    <ligand>
        <name>ATP</name>
        <dbReference type="ChEBI" id="CHEBI:30616"/>
    </ligand>
</feature>
<dbReference type="NCBIfam" id="TIGR01494">
    <property type="entry name" value="ATPase_P-type"/>
    <property type="match status" value="2"/>
</dbReference>
<feature type="domain" description="P-type ATPase A" evidence="17">
    <location>
        <begin position="124"/>
        <end position="214"/>
    </location>
</feature>
<feature type="transmembrane region" description="Helical" evidence="16">
    <location>
        <begin position="225"/>
        <end position="249"/>
    </location>
</feature>
<dbReference type="InterPro" id="IPR001757">
    <property type="entry name" value="P_typ_ATPase"/>
</dbReference>
<dbReference type="InterPro" id="IPR059000">
    <property type="entry name" value="ATPase_P-type_domA"/>
</dbReference>
<evidence type="ECO:0000259" key="17">
    <source>
        <dbReference type="Pfam" id="PF00122"/>
    </source>
</evidence>
<dbReference type="Gene3D" id="2.70.150.10">
    <property type="entry name" value="Calcium-transporting ATPase, cytoplasmic transduction domain A"/>
    <property type="match status" value="1"/>
</dbReference>
<evidence type="ECO:0000256" key="1">
    <source>
        <dbReference type="ARBA" id="ARBA00004370"/>
    </source>
</evidence>
<dbReference type="SFLD" id="SFLDS00003">
    <property type="entry name" value="Haloacid_Dehalogenase"/>
    <property type="match status" value="1"/>
</dbReference>
<feature type="transmembrane region" description="Helical" evidence="16">
    <location>
        <begin position="66"/>
        <end position="86"/>
    </location>
</feature>
<dbReference type="InterPro" id="IPR006391">
    <property type="entry name" value="P-type_ATPase_bsu_IA"/>
</dbReference>
<feature type="binding site" evidence="16">
    <location>
        <position position="520"/>
    </location>
    <ligand>
        <name>Mg(2+)</name>
        <dbReference type="ChEBI" id="CHEBI:18420"/>
    </ligand>
</feature>
<keyword evidence="5 16" id="KW-0597">Phosphoprotein</keyword>
<dbReference type="PROSITE" id="PS01229">
    <property type="entry name" value="COF_2"/>
    <property type="match status" value="1"/>
</dbReference>
<keyword evidence="2 16" id="KW-0813">Transport</keyword>
<feature type="binding site" evidence="16">
    <location>
        <begin position="379"/>
        <end position="386"/>
    </location>
    <ligand>
        <name>ATP</name>
        <dbReference type="ChEBI" id="CHEBI:30616"/>
    </ligand>
</feature>
<dbReference type="InterPro" id="IPR023299">
    <property type="entry name" value="ATPase_P-typ_cyto_dom_N"/>
</dbReference>
<feature type="active site" description="4-aspartylphosphate intermediate" evidence="16">
    <location>
        <position position="313"/>
    </location>
</feature>
<dbReference type="Gene3D" id="3.40.50.1000">
    <property type="entry name" value="HAD superfamily/HAD-like"/>
    <property type="match status" value="1"/>
</dbReference>
<comment type="similarity">
    <text evidence="16">Belongs to the cation transport ATPase (P-type) (TC 3.A.3) family. Type IA subfamily.</text>
</comment>
<dbReference type="CDD" id="cd02078">
    <property type="entry name" value="P-type_ATPase_K"/>
    <property type="match status" value="1"/>
</dbReference>
<dbReference type="EMBL" id="BAABEZ010000002">
    <property type="protein sequence ID" value="GAA4449493.1"/>
    <property type="molecule type" value="Genomic_DNA"/>
</dbReference>
<evidence type="ECO:0000256" key="7">
    <source>
        <dbReference type="ARBA" id="ARBA00022723"/>
    </source>
</evidence>
<evidence type="ECO:0000313" key="19">
    <source>
        <dbReference type="Proteomes" id="UP001501410"/>
    </source>
</evidence>
<keyword evidence="10 16" id="KW-0460">Magnesium</keyword>
<evidence type="ECO:0000256" key="10">
    <source>
        <dbReference type="ARBA" id="ARBA00022842"/>
    </source>
</evidence>
<feature type="binding site" evidence="16">
    <location>
        <position position="397"/>
    </location>
    <ligand>
        <name>ATP</name>
        <dbReference type="ChEBI" id="CHEBI:30616"/>
    </ligand>
</feature>
<dbReference type="InterPro" id="IPR008250">
    <property type="entry name" value="ATPase_P-typ_transduc_dom_A_sf"/>
</dbReference>
<evidence type="ECO:0000256" key="5">
    <source>
        <dbReference type="ARBA" id="ARBA00022553"/>
    </source>
</evidence>
<evidence type="ECO:0000256" key="6">
    <source>
        <dbReference type="ARBA" id="ARBA00022692"/>
    </source>
</evidence>
<dbReference type="SFLD" id="SFLDF00027">
    <property type="entry name" value="p-type_atpase"/>
    <property type="match status" value="1"/>
</dbReference>
<evidence type="ECO:0000256" key="16">
    <source>
        <dbReference type="HAMAP-Rule" id="MF_00285"/>
    </source>
</evidence>
<dbReference type="SUPFAM" id="SSF81665">
    <property type="entry name" value="Calcium ATPase, transmembrane domain M"/>
    <property type="match status" value="1"/>
</dbReference>
<comment type="caution">
    <text evidence="18">The sequence shown here is derived from an EMBL/GenBank/DDBJ whole genome shotgun (WGS) entry which is preliminary data.</text>
</comment>
<name>A0ABP8MHE4_9BACT</name>
<evidence type="ECO:0000256" key="13">
    <source>
        <dbReference type="ARBA" id="ARBA00022989"/>
    </source>
</evidence>
<comment type="catalytic activity">
    <reaction evidence="16">
        <text>K(+)(out) + ATP + H2O = K(+)(in) + ADP + phosphate + H(+)</text>
        <dbReference type="Rhea" id="RHEA:16777"/>
        <dbReference type="ChEBI" id="CHEBI:15377"/>
        <dbReference type="ChEBI" id="CHEBI:15378"/>
        <dbReference type="ChEBI" id="CHEBI:29103"/>
        <dbReference type="ChEBI" id="CHEBI:30616"/>
        <dbReference type="ChEBI" id="CHEBI:43474"/>
        <dbReference type="ChEBI" id="CHEBI:456216"/>
        <dbReference type="EC" id="7.2.2.6"/>
    </reaction>
</comment>
<comment type="subunit">
    <text evidence="16">The system is composed of three essential subunits: KdpA, KdpB and KdpC.</text>
</comment>
<keyword evidence="4 16" id="KW-0633">Potassium transport</keyword>
<keyword evidence="11 16" id="KW-0630">Potassium</keyword>
<feature type="transmembrane region" description="Helical" evidence="16">
    <location>
        <begin position="589"/>
        <end position="607"/>
    </location>
</feature>
<evidence type="ECO:0000256" key="11">
    <source>
        <dbReference type="ARBA" id="ARBA00022958"/>
    </source>
</evidence>
<gene>
    <name evidence="16 18" type="primary">kdpB</name>
    <name evidence="18" type="ORF">GCM10023092_03780</name>
</gene>
<dbReference type="PROSITE" id="PS00154">
    <property type="entry name" value="ATPASE_E1_E2"/>
    <property type="match status" value="1"/>
</dbReference>
<dbReference type="SUPFAM" id="SSF56784">
    <property type="entry name" value="HAD-like"/>
    <property type="match status" value="1"/>
</dbReference>
<dbReference type="Pfam" id="PF00702">
    <property type="entry name" value="Hydrolase"/>
    <property type="match status" value="1"/>
</dbReference>
<dbReference type="InterPro" id="IPR044492">
    <property type="entry name" value="P_typ_ATPase_HD_dom"/>
</dbReference>
<feature type="binding site" evidence="16">
    <location>
        <position position="524"/>
    </location>
    <ligand>
        <name>Mg(2+)</name>
        <dbReference type="ChEBI" id="CHEBI:18420"/>
    </ligand>
</feature>
<reference evidence="19" key="1">
    <citation type="journal article" date="2019" name="Int. J. Syst. Evol. Microbiol.">
        <title>The Global Catalogue of Microorganisms (GCM) 10K type strain sequencing project: providing services to taxonomists for standard genome sequencing and annotation.</title>
        <authorList>
            <consortium name="The Broad Institute Genomics Platform"/>
            <consortium name="The Broad Institute Genome Sequencing Center for Infectious Disease"/>
            <person name="Wu L."/>
            <person name="Ma J."/>
        </authorList>
    </citation>
    <scope>NUCLEOTIDE SEQUENCE [LARGE SCALE GENOMIC DNA]</scope>
    <source>
        <strain evidence="19">JCM 31921</strain>
    </source>
</reference>
<proteinExistence type="inferred from homology"/>
<evidence type="ECO:0000313" key="18">
    <source>
        <dbReference type="EMBL" id="GAA4449493.1"/>
    </source>
</evidence>